<evidence type="ECO:0000256" key="3">
    <source>
        <dbReference type="SAM" id="Phobius"/>
    </source>
</evidence>
<dbReference type="Proteomes" id="UP000256964">
    <property type="component" value="Unassembled WGS sequence"/>
</dbReference>
<protein>
    <recommendedName>
        <fullName evidence="9">Stealth protein CR3 conserved region 3 domain-containing protein</fullName>
    </recommendedName>
</protein>
<feature type="domain" description="Stealth protein CR2 conserved region 2" evidence="4">
    <location>
        <begin position="236"/>
        <end position="310"/>
    </location>
</feature>
<accession>A0A371D1R2</accession>
<feature type="domain" description="Stealth protein CR3 conserved region 3" evidence="6">
    <location>
        <begin position="359"/>
        <end position="410"/>
    </location>
</feature>
<dbReference type="OrthoDB" id="263283at2759"/>
<keyword evidence="8" id="KW-1185">Reference proteome</keyword>
<gene>
    <name evidence="7" type="ORF">OH76DRAFT_1406796</name>
</gene>
<keyword evidence="3" id="KW-0812">Transmembrane</keyword>
<dbReference type="InterPro" id="IPR031357">
    <property type="entry name" value="Stealth_CR3"/>
</dbReference>
<comment type="similarity">
    <text evidence="1">Belongs to the stealth family.</text>
</comment>
<evidence type="ECO:0008006" key="9">
    <source>
        <dbReference type="Google" id="ProtNLM"/>
    </source>
</evidence>
<organism evidence="7 8">
    <name type="scientific">Lentinus brumalis</name>
    <dbReference type="NCBI Taxonomy" id="2498619"/>
    <lineage>
        <taxon>Eukaryota</taxon>
        <taxon>Fungi</taxon>
        <taxon>Dikarya</taxon>
        <taxon>Basidiomycota</taxon>
        <taxon>Agaricomycotina</taxon>
        <taxon>Agaricomycetes</taxon>
        <taxon>Polyporales</taxon>
        <taxon>Polyporaceae</taxon>
        <taxon>Lentinus</taxon>
    </lineage>
</organism>
<evidence type="ECO:0000256" key="1">
    <source>
        <dbReference type="ARBA" id="ARBA00007583"/>
    </source>
</evidence>
<keyword evidence="3" id="KW-1133">Transmembrane helix</keyword>
<dbReference type="AlphaFoldDB" id="A0A371D1R2"/>
<dbReference type="STRING" id="139420.A0A371D1R2"/>
<dbReference type="Pfam" id="PF17101">
    <property type="entry name" value="Stealth_CR1"/>
    <property type="match status" value="1"/>
</dbReference>
<dbReference type="GO" id="GO:0003976">
    <property type="term" value="F:UDP-N-acetylglucosamine-lysosomal-enzyme N-acetylglucosaminephosphotransferase activity"/>
    <property type="evidence" value="ECO:0007669"/>
    <property type="project" value="TreeGrafter"/>
</dbReference>
<evidence type="ECO:0000259" key="4">
    <source>
        <dbReference type="Pfam" id="PF11380"/>
    </source>
</evidence>
<dbReference type="InterPro" id="IPR031358">
    <property type="entry name" value="Stealth_CR1"/>
</dbReference>
<evidence type="ECO:0000313" key="7">
    <source>
        <dbReference type="EMBL" id="RDX46490.1"/>
    </source>
</evidence>
<feature type="domain" description="Stealth protein CR1 conserved region 1" evidence="5">
    <location>
        <begin position="129"/>
        <end position="154"/>
    </location>
</feature>
<dbReference type="InterPro" id="IPR047141">
    <property type="entry name" value="Stealth"/>
</dbReference>
<evidence type="ECO:0000259" key="6">
    <source>
        <dbReference type="Pfam" id="PF17102"/>
    </source>
</evidence>
<dbReference type="GO" id="GO:0005794">
    <property type="term" value="C:Golgi apparatus"/>
    <property type="evidence" value="ECO:0007669"/>
    <property type="project" value="TreeGrafter"/>
</dbReference>
<dbReference type="Pfam" id="PF17102">
    <property type="entry name" value="Stealth_CR3"/>
    <property type="match status" value="1"/>
</dbReference>
<evidence type="ECO:0000259" key="5">
    <source>
        <dbReference type="Pfam" id="PF17101"/>
    </source>
</evidence>
<evidence type="ECO:0000256" key="2">
    <source>
        <dbReference type="ARBA" id="ARBA00022679"/>
    </source>
</evidence>
<dbReference type="InterPro" id="IPR021520">
    <property type="entry name" value="Stealth_CR2"/>
</dbReference>
<feature type="transmembrane region" description="Helical" evidence="3">
    <location>
        <begin position="41"/>
        <end position="62"/>
    </location>
</feature>
<reference evidence="7 8" key="1">
    <citation type="journal article" date="2018" name="Biotechnol. Biofuels">
        <title>Integrative visual omics of the white-rot fungus Polyporus brumalis exposes the biotechnological potential of its oxidative enzymes for delignifying raw plant biomass.</title>
        <authorList>
            <person name="Miyauchi S."/>
            <person name="Rancon A."/>
            <person name="Drula E."/>
            <person name="Hage H."/>
            <person name="Chaduli D."/>
            <person name="Favel A."/>
            <person name="Grisel S."/>
            <person name="Henrissat B."/>
            <person name="Herpoel-Gimbert I."/>
            <person name="Ruiz-Duenas F.J."/>
            <person name="Chevret D."/>
            <person name="Hainaut M."/>
            <person name="Lin J."/>
            <person name="Wang M."/>
            <person name="Pangilinan J."/>
            <person name="Lipzen A."/>
            <person name="Lesage-Meessen L."/>
            <person name="Navarro D."/>
            <person name="Riley R."/>
            <person name="Grigoriev I.V."/>
            <person name="Zhou S."/>
            <person name="Raouche S."/>
            <person name="Rosso M.N."/>
        </authorList>
    </citation>
    <scope>NUCLEOTIDE SEQUENCE [LARGE SCALE GENOMIC DNA]</scope>
    <source>
        <strain evidence="7 8">BRFM 1820</strain>
    </source>
</reference>
<dbReference type="PANTHER" id="PTHR24045">
    <property type="match status" value="1"/>
</dbReference>
<dbReference type="EMBL" id="KZ857426">
    <property type="protein sequence ID" value="RDX46490.1"/>
    <property type="molecule type" value="Genomic_DNA"/>
</dbReference>
<dbReference type="Pfam" id="PF11380">
    <property type="entry name" value="Stealth_CR2"/>
    <property type="match status" value="1"/>
</dbReference>
<evidence type="ECO:0000313" key="8">
    <source>
        <dbReference type="Proteomes" id="UP000256964"/>
    </source>
</evidence>
<keyword evidence="2" id="KW-0808">Transferase</keyword>
<sequence length="727" mass="83317">MSSANYIPLTQISPDEYHWHPKSPASHARSSLASYFSRRRAILALVAASSVITLFVFLKLSLASQDEFDEIEFHVNPLYQPSYIAIPVPDSLPDAARPKLRPVRDLPTECLEHYYVSGLPCHDGQGPVPMDVIWTWVNGSDPLFIDSRTHAANSYAKDDPYRPIKSNNPSRMFRDHDELRHSIRSVLDNFRPYTRNFRILTSDFDFPEDDPDSNALFTRPGPGYWRLGLQPQWLDTAGTSPPVWRDGDVQLSLTHHAHFFEPYNNSIYNSYAIETQFSHLQDVSEIFLYMNDDFYMTSALTPFTFYTQQYGLVLRIQNDMTVSPDWPNERAKGEWRSMGVSNFLLSQRFGRRHRPYVQHEVKAVSYAITQEIALVWPSWLAKSATHAFRETEAGDGDFYQMFVFAHFVVERAREALLWSWVVGRIGGIDDSWGPGEFDRAWAELGGGWEGEHSREIHVESGERETLHMDRVRDYLKQGGIEGNFRTEYHFSSLDGFAYNPYGFRGEGGWPAYPADPPDDEKDKNSCTIKREECFDIQGTDGGPPTASEVFKEIAFNKPQCGDCMIVSLVKASGSLGLSAFLPHPERMSPSSEEPVPDESLTIPHLPLVDDWHNGQFALRDVMKYAPETNVREWTMRLLQRYRYVVGGTSSMFERMLNLQQVRGMLAAIDRNEELALLCINDDVTRDDAAVGVVFRRWQEKRWGHPAAWEADVQNREHRTLDSTEWPL</sequence>
<keyword evidence="3" id="KW-0472">Membrane</keyword>
<dbReference type="GO" id="GO:0046835">
    <property type="term" value="P:carbohydrate phosphorylation"/>
    <property type="evidence" value="ECO:0007669"/>
    <property type="project" value="TreeGrafter"/>
</dbReference>
<dbReference type="PANTHER" id="PTHR24045:SF0">
    <property type="entry name" value="N-ACETYLGLUCOSAMINE-1-PHOSPHOTRANSFERASE SUBUNITS ALPHA_BETA"/>
    <property type="match status" value="1"/>
</dbReference>
<name>A0A371D1R2_9APHY</name>
<proteinExistence type="inferred from homology"/>